<proteinExistence type="inferred from homology"/>
<evidence type="ECO:0000256" key="2">
    <source>
        <dbReference type="ARBA" id="ARBA00002280"/>
    </source>
</evidence>
<keyword evidence="5 9" id="KW-0963">Cytoplasm</keyword>
<dbReference type="PIRSF" id="PIRSF015592">
    <property type="entry name" value="Prld-crbxl_pptds"/>
    <property type="match status" value="1"/>
</dbReference>
<evidence type="ECO:0000256" key="4">
    <source>
        <dbReference type="ARBA" id="ARBA00006641"/>
    </source>
</evidence>
<reference evidence="13" key="1">
    <citation type="journal article" date="2019" name="Int. J. Syst. Evol. Microbiol.">
        <title>The Global Catalogue of Microorganisms (GCM) 10K type strain sequencing project: providing services to taxonomists for standard genome sequencing and annotation.</title>
        <authorList>
            <consortium name="The Broad Institute Genomics Platform"/>
            <consortium name="The Broad Institute Genome Sequencing Center for Infectious Disease"/>
            <person name="Wu L."/>
            <person name="Ma J."/>
        </authorList>
    </citation>
    <scope>NUCLEOTIDE SEQUENCE [LARGE SCALE GENOMIC DNA]</scope>
    <source>
        <strain evidence="13">CGMCC 1.15044</strain>
    </source>
</reference>
<dbReference type="InterPro" id="IPR029762">
    <property type="entry name" value="PGP-I_bact-type"/>
</dbReference>
<comment type="subcellular location">
    <subcellularLocation>
        <location evidence="3 9">Cytoplasm</location>
    </subcellularLocation>
</comment>
<dbReference type="InterPro" id="IPR033694">
    <property type="entry name" value="PGPEP1_Cys_AS"/>
</dbReference>
<organism evidence="12 13">
    <name type="scientific">Paenibacillus physcomitrellae</name>
    <dbReference type="NCBI Taxonomy" id="1619311"/>
    <lineage>
        <taxon>Bacteria</taxon>
        <taxon>Bacillati</taxon>
        <taxon>Bacillota</taxon>
        <taxon>Bacilli</taxon>
        <taxon>Bacillales</taxon>
        <taxon>Paenibacillaceae</taxon>
        <taxon>Paenibacillus</taxon>
    </lineage>
</organism>
<evidence type="ECO:0000256" key="3">
    <source>
        <dbReference type="ARBA" id="ARBA00004496"/>
    </source>
</evidence>
<dbReference type="SUPFAM" id="SSF53182">
    <property type="entry name" value="Pyrrolidone carboxyl peptidase (pyroglutamate aminopeptidase)"/>
    <property type="match status" value="1"/>
</dbReference>
<feature type="active site" evidence="9">
    <location>
        <position position="168"/>
    </location>
</feature>
<sequence length="215" mass="22763">MTTKVLLSGFEPFGGEQINPSYEAVKKLNGKVIGDVELIGIQVPTVFGASIAVLTEAIERYQPDVVIAVGQAGGRAQITPERIAINVDDARIPDNKGGQPVDEPVIAGGPAAYWSTLPIKSIVRAIQEAGVPAAVSNTAGTFVCNHLFYGLMDYLQKKSPQSRGGFIHIPFLPEQALNNGQPSLSLEAIVLALQTAALESVHVLEDVRETGGTLH</sequence>
<evidence type="ECO:0000256" key="9">
    <source>
        <dbReference type="HAMAP-Rule" id="MF_00417"/>
    </source>
</evidence>
<dbReference type="InterPro" id="IPR000816">
    <property type="entry name" value="Peptidase_C15"/>
</dbReference>
<feature type="active site" evidence="9 11">
    <location>
        <position position="144"/>
    </location>
</feature>
<accession>A0ABQ1FQA5</accession>
<dbReference type="PANTHER" id="PTHR23402:SF1">
    <property type="entry name" value="PYROGLUTAMYL-PEPTIDASE I"/>
    <property type="match status" value="1"/>
</dbReference>
<dbReference type="EMBL" id="BMHF01000002">
    <property type="protein sequence ID" value="GGA26266.1"/>
    <property type="molecule type" value="Genomic_DNA"/>
</dbReference>
<keyword evidence="8 9" id="KW-0788">Thiol protease</keyword>
<dbReference type="PROSITE" id="PS01334">
    <property type="entry name" value="PYRASE_CYS"/>
    <property type="match status" value="1"/>
</dbReference>
<dbReference type="Proteomes" id="UP000609323">
    <property type="component" value="Unassembled WGS sequence"/>
</dbReference>
<dbReference type="PRINTS" id="PR00706">
    <property type="entry name" value="PYROGLUPTASE"/>
</dbReference>
<comment type="function">
    <text evidence="2 9">Removes 5-oxoproline from various penultimate amino acid residues except L-proline.</text>
</comment>
<dbReference type="InterPro" id="IPR016125">
    <property type="entry name" value="Peptidase_C15-like"/>
</dbReference>
<dbReference type="RefSeq" id="WP_094095376.1">
    <property type="nucleotide sequence ID" value="NZ_BMHF01000002.1"/>
</dbReference>
<dbReference type="PROSITE" id="PS01333">
    <property type="entry name" value="PYRASE_GLU"/>
    <property type="match status" value="1"/>
</dbReference>
<evidence type="ECO:0000256" key="10">
    <source>
        <dbReference type="PROSITE-ProRule" id="PRU10076"/>
    </source>
</evidence>
<dbReference type="EC" id="3.4.19.3" evidence="9"/>
<keyword evidence="13" id="KW-1185">Reference proteome</keyword>
<dbReference type="Gene3D" id="3.40.630.20">
    <property type="entry name" value="Peptidase C15, pyroglutamyl peptidase I-like"/>
    <property type="match status" value="1"/>
</dbReference>
<evidence type="ECO:0000256" key="1">
    <source>
        <dbReference type="ARBA" id="ARBA00001770"/>
    </source>
</evidence>
<evidence type="ECO:0000256" key="7">
    <source>
        <dbReference type="ARBA" id="ARBA00022801"/>
    </source>
</evidence>
<evidence type="ECO:0000313" key="12">
    <source>
        <dbReference type="EMBL" id="GGA26266.1"/>
    </source>
</evidence>
<evidence type="ECO:0000256" key="5">
    <source>
        <dbReference type="ARBA" id="ARBA00022490"/>
    </source>
</evidence>
<dbReference type="NCBIfam" id="NF009676">
    <property type="entry name" value="PRK13197.1"/>
    <property type="match status" value="1"/>
</dbReference>
<keyword evidence="7 9" id="KW-0378">Hydrolase</keyword>
<dbReference type="PANTHER" id="PTHR23402">
    <property type="entry name" value="PROTEASE FAMILY C15 PYROGLUTAMYL-PEPTIDASE I-RELATED"/>
    <property type="match status" value="1"/>
</dbReference>
<evidence type="ECO:0000256" key="6">
    <source>
        <dbReference type="ARBA" id="ARBA00022670"/>
    </source>
</evidence>
<protein>
    <recommendedName>
        <fullName evidence="9">Pyrrolidone-carboxylate peptidase</fullName>
        <ecNumber evidence="9">3.4.19.3</ecNumber>
    </recommendedName>
    <alternativeName>
        <fullName evidence="9">5-oxoprolyl-peptidase</fullName>
    </alternativeName>
    <alternativeName>
        <fullName evidence="9">Pyroglutamyl-peptidase I</fullName>
        <shortName evidence="9">PGP-I</shortName>
        <shortName evidence="9">Pyrase</shortName>
    </alternativeName>
</protein>
<comment type="catalytic activity">
    <reaction evidence="1 9 10">
        <text>Release of an N-terminal pyroglutamyl group from a polypeptide, the second amino acid generally not being Pro.</text>
        <dbReference type="EC" id="3.4.19.3"/>
    </reaction>
</comment>
<dbReference type="HAMAP" id="MF_00417">
    <property type="entry name" value="Pyrrolid_peptidase"/>
    <property type="match status" value="1"/>
</dbReference>
<dbReference type="NCBIfam" id="TIGR00504">
    <property type="entry name" value="pyro_pdase"/>
    <property type="match status" value="1"/>
</dbReference>
<name>A0ABQ1FQA5_9BACL</name>
<evidence type="ECO:0000256" key="11">
    <source>
        <dbReference type="PROSITE-ProRule" id="PRU10077"/>
    </source>
</evidence>
<evidence type="ECO:0000256" key="8">
    <source>
        <dbReference type="ARBA" id="ARBA00022807"/>
    </source>
</evidence>
<dbReference type="Pfam" id="PF01470">
    <property type="entry name" value="Peptidase_C15"/>
    <property type="match status" value="1"/>
</dbReference>
<dbReference type="CDD" id="cd00501">
    <property type="entry name" value="Peptidase_C15"/>
    <property type="match status" value="1"/>
</dbReference>
<dbReference type="InterPro" id="IPR033693">
    <property type="entry name" value="PGPEP1_Glu_AS"/>
</dbReference>
<comment type="subunit">
    <text evidence="9">Homotetramer.</text>
</comment>
<keyword evidence="6 9" id="KW-0645">Protease</keyword>
<comment type="similarity">
    <text evidence="4 9">Belongs to the peptidase C15 family.</text>
</comment>
<comment type="caution">
    <text evidence="12">The sequence shown here is derived from an EMBL/GenBank/DDBJ whole genome shotgun (WGS) entry which is preliminary data.</text>
</comment>
<evidence type="ECO:0000313" key="13">
    <source>
        <dbReference type="Proteomes" id="UP000609323"/>
    </source>
</evidence>
<dbReference type="InterPro" id="IPR036440">
    <property type="entry name" value="Peptidase_C15-like_sf"/>
</dbReference>
<feature type="active site" evidence="9 10">
    <location>
        <position position="81"/>
    </location>
</feature>
<gene>
    <name evidence="9 12" type="primary">pcp</name>
    <name evidence="12" type="ORF">GCM10010917_08870</name>
</gene>